<gene>
    <name evidence="1" type="ORF">COCNU_06G005040</name>
</gene>
<reference evidence="1" key="2">
    <citation type="submission" date="2019-07" db="EMBL/GenBank/DDBJ databases">
        <authorList>
            <person name="Yang Y."/>
            <person name="Bocs S."/>
            <person name="Baudouin L."/>
        </authorList>
    </citation>
    <scope>NUCLEOTIDE SEQUENCE</scope>
    <source>
        <tissue evidence="1">Spear leaf of Hainan Tall coconut</tissue>
    </source>
</reference>
<accession>A0A8K0N2L1</accession>
<dbReference type="Proteomes" id="UP000797356">
    <property type="component" value="Chromosome 6"/>
</dbReference>
<proteinExistence type="predicted"/>
<keyword evidence="2" id="KW-1185">Reference proteome</keyword>
<name>A0A8K0N2L1_COCNU</name>
<sequence>MRTSNQVNPRRHWGPLYANGTRKYDLGLPSSELILDRGVYKERKERTSCI</sequence>
<protein>
    <submittedName>
        <fullName evidence="1">Uncharacterized protein</fullName>
    </submittedName>
</protein>
<evidence type="ECO:0000313" key="2">
    <source>
        <dbReference type="Proteomes" id="UP000797356"/>
    </source>
</evidence>
<dbReference type="EMBL" id="CM017877">
    <property type="protein sequence ID" value="KAG1346675.1"/>
    <property type="molecule type" value="Genomic_DNA"/>
</dbReference>
<dbReference type="AlphaFoldDB" id="A0A8K0N2L1"/>
<evidence type="ECO:0000313" key="1">
    <source>
        <dbReference type="EMBL" id="KAG1346675.1"/>
    </source>
</evidence>
<reference evidence="1" key="1">
    <citation type="journal article" date="2017" name="Gigascience">
        <title>The genome draft of coconut (Cocos nucifera).</title>
        <authorList>
            <person name="Xiao Y."/>
            <person name="Xu P."/>
            <person name="Fan H."/>
            <person name="Baudouin L."/>
            <person name="Xia W."/>
            <person name="Bocs S."/>
            <person name="Xu J."/>
            <person name="Li Q."/>
            <person name="Guo A."/>
            <person name="Zhou L."/>
            <person name="Li J."/>
            <person name="Wu Y."/>
            <person name="Ma Z."/>
            <person name="Armero A."/>
            <person name="Issali A.E."/>
            <person name="Liu N."/>
            <person name="Peng M."/>
            <person name="Yang Y."/>
        </authorList>
    </citation>
    <scope>NUCLEOTIDE SEQUENCE</scope>
    <source>
        <tissue evidence="1">Spear leaf of Hainan Tall coconut</tissue>
    </source>
</reference>
<comment type="caution">
    <text evidence="1">The sequence shown here is derived from an EMBL/GenBank/DDBJ whole genome shotgun (WGS) entry which is preliminary data.</text>
</comment>
<organism evidence="1 2">
    <name type="scientific">Cocos nucifera</name>
    <name type="common">Coconut palm</name>
    <dbReference type="NCBI Taxonomy" id="13894"/>
    <lineage>
        <taxon>Eukaryota</taxon>
        <taxon>Viridiplantae</taxon>
        <taxon>Streptophyta</taxon>
        <taxon>Embryophyta</taxon>
        <taxon>Tracheophyta</taxon>
        <taxon>Spermatophyta</taxon>
        <taxon>Magnoliopsida</taxon>
        <taxon>Liliopsida</taxon>
        <taxon>Arecaceae</taxon>
        <taxon>Arecoideae</taxon>
        <taxon>Cocoseae</taxon>
        <taxon>Attaleinae</taxon>
        <taxon>Cocos</taxon>
    </lineage>
</organism>